<dbReference type="InterPro" id="IPR056768">
    <property type="entry name" value="THU_Piezo"/>
</dbReference>
<feature type="domain" description="Piezo TM1-24" evidence="5">
    <location>
        <begin position="10"/>
        <end position="158"/>
    </location>
</feature>
<feature type="transmembrane region" description="Helical" evidence="2">
    <location>
        <begin position="79"/>
        <end position="98"/>
    </location>
</feature>
<dbReference type="InterPro" id="IPR031805">
    <property type="entry name" value="Piezo_TM25-28"/>
</dbReference>
<evidence type="ECO:0000313" key="7">
    <source>
        <dbReference type="Proteomes" id="UP000828390"/>
    </source>
</evidence>
<dbReference type="InterPro" id="IPR027272">
    <property type="entry name" value="Piezo"/>
</dbReference>
<evidence type="ECO:0000259" key="3">
    <source>
        <dbReference type="Pfam" id="PF15917"/>
    </source>
</evidence>
<comment type="caution">
    <text evidence="6">The sequence shown here is derived from an EMBL/GenBank/DDBJ whole genome shotgun (WGS) entry which is preliminary data.</text>
</comment>
<dbReference type="PANTHER" id="PTHR47049:SF2">
    <property type="entry name" value="PIEZO-TYPE MECHANOSENSITIVE ION CHANNEL HOMOLOG"/>
    <property type="match status" value="1"/>
</dbReference>
<keyword evidence="2" id="KW-0472">Membrane</keyword>
<keyword evidence="7" id="KW-1185">Reference proteome</keyword>
<accession>A0A9D4DY65</accession>
<feature type="transmembrane region" description="Helical" evidence="2">
    <location>
        <begin position="238"/>
        <end position="265"/>
    </location>
</feature>
<dbReference type="GO" id="GO:0008381">
    <property type="term" value="F:mechanosensitive monoatomic ion channel activity"/>
    <property type="evidence" value="ECO:0007669"/>
    <property type="project" value="InterPro"/>
</dbReference>
<dbReference type="PANTHER" id="PTHR47049">
    <property type="entry name" value="PIEZO-TYPE MECHANOSENSITIVE ION CHANNEL HOMOLOG"/>
    <property type="match status" value="1"/>
</dbReference>
<feature type="transmembrane region" description="Helical" evidence="2">
    <location>
        <begin position="597"/>
        <end position="614"/>
    </location>
</feature>
<feature type="transmembrane region" description="Helical" evidence="2">
    <location>
        <begin position="271"/>
        <end position="293"/>
    </location>
</feature>
<keyword evidence="2" id="KW-0812">Transmembrane</keyword>
<dbReference type="Pfam" id="PF15917">
    <property type="entry name" value="Piezo_TM25-28"/>
    <property type="match status" value="1"/>
</dbReference>
<name>A0A9D4DY65_DREPO</name>
<dbReference type="Pfam" id="PF24871">
    <property type="entry name" value="Piezo_TM1-24"/>
    <property type="match status" value="1"/>
</dbReference>
<feature type="compositionally biased region" description="Basic and acidic residues" evidence="1">
    <location>
        <begin position="846"/>
        <end position="859"/>
    </location>
</feature>
<feature type="transmembrane region" description="Helical" evidence="2">
    <location>
        <begin position="337"/>
        <end position="356"/>
    </location>
</feature>
<dbReference type="InterPro" id="IPR056769">
    <property type="entry name" value="Piezo_TM1-24"/>
</dbReference>
<reference evidence="6" key="2">
    <citation type="submission" date="2020-11" db="EMBL/GenBank/DDBJ databases">
        <authorList>
            <person name="McCartney M.A."/>
            <person name="Auch B."/>
            <person name="Kono T."/>
            <person name="Mallez S."/>
            <person name="Becker A."/>
            <person name="Gohl D.M."/>
            <person name="Silverstein K.A.T."/>
            <person name="Koren S."/>
            <person name="Bechman K.B."/>
            <person name="Herman A."/>
            <person name="Abrahante J.E."/>
            <person name="Garbe J."/>
        </authorList>
    </citation>
    <scope>NUCLEOTIDE SEQUENCE</scope>
    <source>
        <strain evidence="6">Duluth1</strain>
        <tissue evidence="6">Whole animal</tissue>
    </source>
</reference>
<feature type="transmembrane region" description="Helical" evidence="2">
    <location>
        <begin position="450"/>
        <end position="477"/>
    </location>
</feature>
<feature type="transmembrane region" description="Helical" evidence="2">
    <location>
        <begin position="626"/>
        <end position="647"/>
    </location>
</feature>
<feature type="transmembrane region" description="Helical" evidence="2">
    <location>
        <begin position="914"/>
        <end position="933"/>
    </location>
</feature>
<feature type="region of interest" description="Disordered" evidence="1">
    <location>
        <begin position="842"/>
        <end position="881"/>
    </location>
</feature>
<organism evidence="6 7">
    <name type="scientific">Dreissena polymorpha</name>
    <name type="common">Zebra mussel</name>
    <name type="synonym">Mytilus polymorpha</name>
    <dbReference type="NCBI Taxonomy" id="45954"/>
    <lineage>
        <taxon>Eukaryota</taxon>
        <taxon>Metazoa</taxon>
        <taxon>Spiralia</taxon>
        <taxon>Lophotrochozoa</taxon>
        <taxon>Mollusca</taxon>
        <taxon>Bivalvia</taxon>
        <taxon>Autobranchia</taxon>
        <taxon>Heteroconchia</taxon>
        <taxon>Euheterodonta</taxon>
        <taxon>Imparidentia</taxon>
        <taxon>Neoheterodontei</taxon>
        <taxon>Myida</taxon>
        <taxon>Dreissenoidea</taxon>
        <taxon>Dreissenidae</taxon>
        <taxon>Dreissena</taxon>
    </lineage>
</organism>
<dbReference type="Pfam" id="PF23188">
    <property type="entry name" value="THU_Piezo1"/>
    <property type="match status" value="1"/>
</dbReference>
<feature type="domain" description="Piezo transmembrane helical unit" evidence="4">
    <location>
        <begin position="1048"/>
        <end position="1101"/>
    </location>
</feature>
<feature type="domain" description="Piezo TM25-28" evidence="3">
    <location>
        <begin position="552"/>
        <end position="779"/>
    </location>
</feature>
<feature type="transmembrane region" description="Helical" evidence="2">
    <location>
        <begin position="508"/>
        <end position="528"/>
    </location>
</feature>
<evidence type="ECO:0008006" key="8">
    <source>
        <dbReference type="Google" id="ProtNLM"/>
    </source>
</evidence>
<feature type="transmembrane region" description="Helical" evidence="2">
    <location>
        <begin position="49"/>
        <end position="72"/>
    </location>
</feature>
<evidence type="ECO:0000256" key="1">
    <source>
        <dbReference type="SAM" id="MobiDB-lite"/>
    </source>
</evidence>
<feature type="transmembrane region" description="Helical" evidence="2">
    <location>
        <begin position="410"/>
        <end position="438"/>
    </location>
</feature>
<feature type="compositionally biased region" description="Low complexity" evidence="1">
    <location>
        <begin position="861"/>
        <end position="876"/>
    </location>
</feature>
<dbReference type="GO" id="GO:0016020">
    <property type="term" value="C:membrane"/>
    <property type="evidence" value="ECO:0007669"/>
    <property type="project" value="InterPro"/>
</dbReference>
<feature type="transmembrane region" description="Helical" evidence="2">
    <location>
        <begin position="1064"/>
        <end position="1083"/>
    </location>
</feature>
<dbReference type="EMBL" id="JAIWYP010000009">
    <property type="protein sequence ID" value="KAH3768464.1"/>
    <property type="molecule type" value="Genomic_DNA"/>
</dbReference>
<evidence type="ECO:0000259" key="5">
    <source>
        <dbReference type="Pfam" id="PF24871"/>
    </source>
</evidence>
<proteinExistence type="predicted"/>
<evidence type="ECO:0000313" key="6">
    <source>
        <dbReference type="EMBL" id="KAH3768464.1"/>
    </source>
</evidence>
<feature type="non-terminal residue" evidence="6">
    <location>
        <position position="1"/>
    </location>
</feature>
<feature type="non-terminal residue" evidence="6">
    <location>
        <position position="1101"/>
    </location>
</feature>
<feature type="transmembrane region" description="Helical" evidence="2">
    <location>
        <begin position="572"/>
        <end position="591"/>
    </location>
</feature>
<feature type="transmembrane region" description="Helical" evidence="2">
    <location>
        <begin position="20"/>
        <end position="43"/>
    </location>
</feature>
<dbReference type="Proteomes" id="UP000828390">
    <property type="component" value="Unassembled WGS sequence"/>
</dbReference>
<feature type="transmembrane region" description="Helical" evidence="2">
    <location>
        <begin position="1038"/>
        <end position="1058"/>
    </location>
</feature>
<reference evidence="6" key="1">
    <citation type="journal article" date="2019" name="bioRxiv">
        <title>The Genome of the Zebra Mussel, Dreissena polymorpha: A Resource for Invasive Species Research.</title>
        <authorList>
            <person name="McCartney M.A."/>
            <person name="Auch B."/>
            <person name="Kono T."/>
            <person name="Mallez S."/>
            <person name="Zhang Y."/>
            <person name="Obille A."/>
            <person name="Becker A."/>
            <person name="Abrahante J.E."/>
            <person name="Garbe J."/>
            <person name="Badalamenti J.P."/>
            <person name="Herman A."/>
            <person name="Mangelson H."/>
            <person name="Liachko I."/>
            <person name="Sullivan S."/>
            <person name="Sone E.D."/>
            <person name="Koren S."/>
            <person name="Silverstein K.A.T."/>
            <person name="Beckman K.B."/>
            <person name="Gohl D.M."/>
        </authorList>
    </citation>
    <scope>NUCLEOTIDE SEQUENCE</scope>
    <source>
        <strain evidence="6">Duluth1</strain>
        <tissue evidence="6">Whole animal</tissue>
    </source>
</reference>
<sequence>SRPVGMDSMEGSDSSTMVWIGLYVWTLLCKYWILVCASMLLVISLQEVVVYRIIYMILFLLFVLTFQFAFTFWRVTMRLFWWLVILYSMLVLIILYTYQFDNVAEAWRNTTKLSDDTLADIGLEHFDTTGLFIRLLTPTCFLILVILQVHYFHQPFMHLSDINRYKKAEMEGPTTPVLPVSPGSHTTVTEGSMDANKKKTVGKRFKACVKRTWIKAGEIWDLITWFLWRLAEIHIFKVVAFIIIMTCVYEVSAVSAVYVILLAVFLPMTGLWFVLSHLALLWTALVILSKMIYQLDLVDNKPWLTNCTGNISQNWPFNETINNAKWVGMDRSEHLGYYLRNYIGILLLIVLERIVVYRQTQYYNTPGVVKPKTGIIFSDIQRKQADEGLIECGKFFLNYFFYKFGLELCFIMTAITICVRVDAYSMLYAVLLGIQLLLSRRCCARVWPVYTIILVILLPLQYLLALGLPVGFCYQYLWDATVWILKEDETMELEQWFYLPDYLSPPNSIKLVADFFQLLFVCLQWRVFRKEMRFKGVELDGGTNEDILPEVEAKQPIPVSDFTTKITSYLDVVKNFVFVYMFWVTLAIVFIAGTSRINLFSMGYVMAVFYFMWFEREFLIKPLRRLLRAWNGLLGLCYFIMLLKAALQLPSCVYIDLISSKACWVVQLLGMTCLRPGYVPKKADTDCVVADDNTGLSLDVVCFVFLLLQRKIYTSHYFRHVVADFEAQNRLASRGCQLINRILMQQVDKQKKEEKQIIYAIKKKMRSLKEKQKNIKKKFVEPEEHFQAIRSGDYYLFDESEDETEVDDEINTITFGQDPVGEEDKALSPIKLMTTAMTSGVNEAVKQSEQDEKDLDRGRSPRPTSPSATTDTPDAAAEPDNQKIVATVTEEKKEGEKGTEEEQKGEGIDKVKTIFSFIVALLVSCADWMTALFNRISRNYRLVAAKMKDDHIRVKLQIQSETGHITATNIEMREPDGEQKGATGASDDLMEVSVQPVKTVDTPMVPVSSKLSLSGIDLDRFEEEEEAFEKKQSCIYRLLVATYFAIVARTEMLCYFLMVLNHILSASLLSLPLPMFAFLWGMLSVPRPTKTFWITVITYTE</sequence>
<evidence type="ECO:0000259" key="4">
    <source>
        <dbReference type="Pfam" id="PF23188"/>
    </source>
</evidence>
<feature type="transmembrane region" description="Helical" evidence="2">
    <location>
        <begin position="131"/>
        <end position="152"/>
    </location>
</feature>
<keyword evidence="2" id="KW-1133">Transmembrane helix</keyword>
<evidence type="ECO:0000256" key="2">
    <source>
        <dbReference type="SAM" id="Phobius"/>
    </source>
</evidence>
<gene>
    <name evidence="6" type="ORF">DPMN_169677</name>
</gene>
<dbReference type="AlphaFoldDB" id="A0A9D4DY65"/>
<protein>
    <recommendedName>
        <fullName evidence="8">Piezo-type mechanosensitive ion channel component</fullName>
    </recommendedName>
</protein>